<evidence type="ECO:0000313" key="2">
    <source>
        <dbReference type="EMBL" id="SLM28834.1"/>
    </source>
</evidence>
<dbReference type="AlphaFoldDB" id="A0A1W1H8S6"/>
<sequence length="292" mass="33759">MNTKKCTISFSSFTAKTDSVFKIGGGRNLNQPLLFNRYLTLCAFTLIFFICTTIFAENTLPQVDSLIKKYGTQEIIDFILYKSPANRITVQIKNKLYLNDGRPSPEYISVYSVDHDLKRLKITPQQADRMIKEIIAQKKLAAETKKKEEEEWKQHLASRFDTGTQKFMATVNGLFESTLIEEVTFGNGTGKIEFSKNNGYFGTGDRANIIFAIESTQLFRDVPELKKLIMKIPIFENTHVLDINRNEIETYYGVEFTTYKDNADAWKNEFASQFDLKHLRLKFADQFVRIRK</sequence>
<evidence type="ECO:0000256" key="1">
    <source>
        <dbReference type="SAM" id="Phobius"/>
    </source>
</evidence>
<accession>A0A1W1H8S6</accession>
<proteinExistence type="predicted"/>
<dbReference type="EMBL" id="FWEV01000068">
    <property type="protein sequence ID" value="SLM28834.1"/>
    <property type="molecule type" value="Genomic_DNA"/>
</dbReference>
<name>A0A1W1H8S6_9BACT</name>
<dbReference type="STRING" id="1246637.MTBBW1_160025"/>
<protein>
    <submittedName>
        <fullName evidence="2">Uncharacterized protein</fullName>
    </submittedName>
</protein>
<gene>
    <name evidence="2" type="ORF">MTBBW1_160025</name>
</gene>
<keyword evidence="3" id="KW-1185">Reference proteome</keyword>
<dbReference type="OrthoDB" id="6880826at2"/>
<reference evidence="2 3" key="1">
    <citation type="submission" date="2017-03" db="EMBL/GenBank/DDBJ databases">
        <authorList>
            <person name="Afonso C.L."/>
            <person name="Miller P.J."/>
            <person name="Scott M.A."/>
            <person name="Spackman E."/>
            <person name="Goraichik I."/>
            <person name="Dimitrov K.M."/>
            <person name="Suarez D.L."/>
            <person name="Swayne D.E."/>
        </authorList>
    </citation>
    <scope>NUCLEOTIDE SEQUENCE [LARGE SCALE GENOMIC DNA]</scope>
    <source>
        <strain evidence="2">PRJEB14757</strain>
    </source>
</reference>
<evidence type="ECO:0000313" key="3">
    <source>
        <dbReference type="Proteomes" id="UP000191931"/>
    </source>
</evidence>
<keyword evidence="1" id="KW-0812">Transmembrane</keyword>
<organism evidence="2 3">
    <name type="scientific">Desulfamplus magnetovallimortis</name>
    <dbReference type="NCBI Taxonomy" id="1246637"/>
    <lineage>
        <taxon>Bacteria</taxon>
        <taxon>Pseudomonadati</taxon>
        <taxon>Thermodesulfobacteriota</taxon>
        <taxon>Desulfobacteria</taxon>
        <taxon>Desulfobacterales</taxon>
        <taxon>Desulfobacteraceae</taxon>
        <taxon>Desulfamplus</taxon>
    </lineage>
</organism>
<dbReference type="Proteomes" id="UP000191931">
    <property type="component" value="Unassembled WGS sequence"/>
</dbReference>
<feature type="transmembrane region" description="Helical" evidence="1">
    <location>
        <begin position="38"/>
        <end position="56"/>
    </location>
</feature>
<keyword evidence="1" id="KW-0472">Membrane</keyword>
<dbReference type="RefSeq" id="WP_080799118.1">
    <property type="nucleotide sequence ID" value="NZ_LT828540.1"/>
</dbReference>
<keyword evidence="1" id="KW-1133">Transmembrane helix</keyword>